<comment type="caution">
    <text evidence="2">The sequence shown here is derived from an EMBL/GenBank/DDBJ whole genome shotgun (WGS) entry which is preliminary data.</text>
</comment>
<dbReference type="EMBL" id="JBHLUN010000011">
    <property type="protein sequence ID" value="MFC0409822.1"/>
    <property type="molecule type" value="Genomic_DNA"/>
</dbReference>
<dbReference type="RefSeq" id="WP_377045574.1">
    <property type="nucleotide sequence ID" value="NZ_JBHLUN010000011.1"/>
</dbReference>
<accession>A0ABV6JVU4</accession>
<dbReference type="InterPro" id="IPR002931">
    <property type="entry name" value="Transglutaminase-like"/>
</dbReference>
<dbReference type="InterPro" id="IPR013589">
    <property type="entry name" value="Bac_transglu_N"/>
</dbReference>
<gene>
    <name evidence="2" type="ORF">ACFFGY_16340</name>
</gene>
<sequence>MILRVRHRTGYSYQHPVEMATHMLYLSPRPLPHQHVLRDTIRSLPEAARVTEGLDHFGNRVAWLFLDSAHDCFEVVAESEVEVRFPDPPPVKATPPWERVAGWAATEAEVAEFTCPSPMVPVGDALRDFALPSFAPGRPVLAGLLDLNARFRRDFRFRSGVTGIATPVEEILRRREGVCQDFSHLMIAGLRSLGIPARYTSGYIRTYPPPGQPRREGADMSHAWVGAWMGPEHGWIDLDPTNDLVLAEEHVVLGWGRDFGDVSPLRGIILGGGRHRLEVGVDLAPVAD</sequence>
<dbReference type="PANTHER" id="PTHR33490">
    <property type="entry name" value="BLR5614 PROTEIN-RELATED"/>
    <property type="match status" value="1"/>
</dbReference>
<dbReference type="Proteomes" id="UP001589865">
    <property type="component" value="Unassembled WGS sequence"/>
</dbReference>
<dbReference type="InterPro" id="IPR038765">
    <property type="entry name" value="Papain-like_cys_pep_sf"/>
</dbReference>
<evidence type="ECO:0000259" key="1">
    <source>
        <dbReference type="SMART" id="SM00460"/>
    </source>
</evidence>
<dbReference type="SUPFAM" id="SSF54001">
    <property type="entry name" value="Cysteine proteinases"/>
    <property type="match status" value="1"/>
</dbReference>
<evidence type="ECO:0000313" key="3">
    <source>
        <dbReference type="Proteomes" id="UP001589865"/>
    </source>
</evidence>
<evidence type="ECO:0000313" key="2">
    <source>
        <dbReference type="EMBL" id="MFC0409822.1"/>
    </source>
</evidence>
<dbReference type="Gene3D" id="3.10.620.30">
    <property type="match status" value="1"/>
</dbReference>
<dbReference type="SMART" id="SM00460">
    <property type="entry name" value="TGc"/>
    <property type="match status" value="1"/>
</dbReference>
<name>A0ABV6JVU4_9PROT</name>
<proteinExistence type="predicted"/>
<keyword evidence="3" id="KW-1185">Reference proteome</keyword>
<reference evidence="2 3" key="1">
    <citation type="submission" date="2024-09" db="EMBL/GenBank/DDBJ databases">
        <authorList>
            <person name="Sun Q."/>
            <person name="Mori K."/>
        </authorList>
    </citation>
    <scope>NUCLEOTIDE SEQUENCE [LARGE SCALE GENOMIC DNA]</scope>
    <source>
        <strain evidence="2 3">TBRC 5777</strain>
    </source>
</reference>
<dbReference type="Pfam" id="PF08379">
    <property type="entry name" value="Bact_transglu_N"/>
    <property type="match status" value="1"/>
</dbReference>
<dbReference type="Pfam" id="PF01841">
    <property type="entry name" value="Transglut_core"/>
    <property type="match status" value="1"/>
</dbReference>
<feature type="domain" description="Transglutaminase-like" evidence="1">
    <location>
        <begin position="171"/>
        <end position="242"/>
    </location>
</feature>
<dbReference type="PANTHER" id="PTHR33490:SF7">
    <property type="entry name" value="BLR2979 PROTEIN"/>
    <property type="match status" value="1"/>
</dbReference>
<protein>
    <submittedName>
        <fullName evidence="2">Transglutaminase N-terminal domain-containing protein</fullName>
    </submittedName>
</protein>
<organism evidence="2 3">
    <name type="scientific">Roseomonas elaeocarpi</name>
    <dbReference type="NCBI Taxonomy" id="907779"/>
    <lineage>
        <taxon>Bacteria</taxon>
        <taxon>Pseudomonadati</taxon>
        <taxon>Pseudomonadota</taxon>
        <taxon>Alphaproteobacteria</taxon>
        <taxon>Acetobacterales</taxon>
        <taxon>Roseomonadaceae</taxon>
        <taxon>Roseomonas</taxon>
    </lineage>
</organism>